<evidence type="ECO:0000259" key="1">
    <source>
        <dbReference type="PROSITE" id="PS51746"/>
    </source>
</evidence>
<evidence type="ECO:0000313" key="3">
    <source>
        <dbReference type="Proteomes" id="UP000192468"/>
    </source>
</evidence>
<dbReference type="AlphaFoldDB" id="A0A1W1XIC1"/>
<reference evidence="2 3" key="1">
    <citation type="submission" date="2017-04" db="EMBL/GenBank/DDBJ databases">
        <authorList>
            <person name="Afonso C.L."/>
            <person name="Miller P.J."/>
            <person name="Scott M.A."/>
            <person name="Spackman E."/>
            <person name="Goraichik I."/>
            <person name="Dimitrov K.M."/>
            <person name="Suarez D.L."/>
            <person name="Swayne D.E."/>
        </authorList>
    </citation>
    <scope>NUCLEOTIDE SEQUENCE [LARGE SCALE GENOMIC DNA]</scope>
    <source>
        <strain evidence="2 3">DSM 12555</strain>
    </source>
</reference>
<proteinExistence type="predicted"/>
<name>A0A1W1XIC1_9CLOT</name>
<protein>
    <submittedName>
        <fullName evidence="2">Serine/threonine protein phosphatase PrpC</fullName>
    </submittedName>
</protein>
<dbReference type="InterPro" id="IPR001932">
    <property type="entry name" value="PPM-type_phosphatase-like_dom"/>
</dbReference>
<dbReference type="Gene3D" id="3.60.40.10">
    <property type="entry name" value="PPM-type phosphatase domain"/>
    <property type="match status" value="1"/>
</dbReference>
<keyword evidence="3" id="KW-1185">Reference proteome</keyword>
<dbReference type="PROSITE" id="PS51746">
    <property type="entry name" value="PPM_2"/>
    <property type="match status" value="1"/>
</dbReference>
<sequence length="257" mass="29500">MFSSKEDTLPLVMPKLTYGFYTSKGKRDENQDALITVLGNNNYTFAVADGAGGHSFGKETSNMTVNAIKDELEHETSSNIKYIELLIRKKYDQINSHIYNLQKQMGKTMITTLSMINIVDDCFLASNIGDTKIFQIRSGEISLISKVHNKAWEMYENNLITYEEYENHRSKNILTKAMGAFETVEPYFKTGKVMENDIYIICTDGVYNYITEEEIVRRFSRSNKFSNEELNKICFDICDVCLKNHSNDNLSIIAFEV</sequence>
<dbReference type="RefSeq" id="WP_084115358.1">
    <property type="nucleotide sequence ID" value="NZ_FWXH01000005.1"/>
</dbReference>
<feature type="domain" description="PPM-type phosphatase" evidence="1">
    <location>
        <begin position="17"/>
        <end position="257"/>
    </location>
</feature>
<dbReference type="SMART" id="SM00332">
    <property type="entry name" value="PP2Cc"/>
    <property type="match status" value="1"/>
</dbReference>
<accession>A0A1W1XIC1</accession>
<gene>
    <name evidence="2" type="ORF">SAMN02745134_01833</name>
</gene>
<dbReference type="SUPFAM" id="SSF81606">
    <property type="entry name" value="PP2C-like"/>
    <property type="match status" value="1"/>
</dbReference>
<dbReference type="InterPro" id="IPR036457">
    <property type="entry name" value="PPM-type-like_dom_sf"/>
</dbReference>
<dbReference type="STRING" id="1121291.SAMN02745134_01833"/>
<dbReference type="EMBL" id="FWXH01000005">
    <property type="protein sequence ID" value="SMC23248.1"/>
    <property type="molecule type" value="Genomic_DNA"/>
</dbReference>
<dbReference type="OrthoDB" id="9801841at2"/>
<dbReference type="CDD" id="cd00143">
    <property type="entry name" value="PP2Cc"/>
    <property type="match status" value="1"/>
</dbReference>
<dbReference type="Pfam" id="PF13672">
    <property type="entry name" value="PP2C_2"/>
    <property type="match status" value="1"/>
</dbReference>
<organism evidence="2 3">
    <name type="scientific">Clostridium acidisoli DSM 12555</name>
    <dbReference type="NCBI Taxonomy" id="1121291"/>
    <lineage>
        <taxon>Bacteria</taxon>
        <taxon>Bacillati</taxon>
        <taxon>Bacillota</taxon>
        <taxon>Clostridia</taxon>
        <taxon>Eubacteriales</taxon>
        <taxon>Clostridiaceae</taxon>
        <taxon>Clostridium</taxon>
    </lineage>
</organism>
<dbReference type="SMART" id="SM00331">
    <property type="entry name" value="PP2C_SIG"/>
    <property type="match status" value="1"/>
</dbReference>
<evidence type="ECO:0000313" key="2">
    <source>
        <dbReference type="EMBL" id="SMC23248.1"/>
    </source>
</evidence>
<dbReference type="Proteomes" id="UP000192468">
    <property type="component" value="Unassembled WGS sequence"/>
</dbReference>